<reference evidence="11" key="1">
    <citation type="submission" date="2025-05" db="UniProtKB">
        <authorList>
            <consortium name="Ensembl"/>
        </authorList>
    </citation>
    <scope>IDENTIFICATION</scope>
</reference>
<evidence type="ECO:0000313" key="11">
    <source>
        <dbReference type="Ensembl" id="ENSAMXP00005007784.1"/>
    </source>
</evidence>
<dbReference type="KEGG" id="amex:103028100"/>
<dbReference type="RefSeq" id="XP_007238756.2">
    <property type="nucleotide sequence ID" value="XM_007238694.3"/>
</dbReference>
<evidence type="ECO:0000256" key="7">
    <source>
        <dbReference type="ARBA" id="ARBA00023157"/>
    </source>
</evidence>
<dbReference type="GO" id="GO:0005615">
    <property type="term" value="C:extracellular space"/>
    <property type="evidence" value="ECO:0007669"/>
    <property type="project" value="UniProtKB-KW"/>
</dbReference>
<evidence type="ECO:0000256" key="3">
    <source>
        <dbReference type="ARBA" id="ARBA00022500"/>
    </source>
</evidence>
<keyword evidence="3" id="KW-0145">Chemotaxis</keyword>
<feature type="domain" description="Chemokine interleukin-8-like" evidence="10">
    <location>
        <begin position="23"/>
        <end position="85"/>
    </location>
</feature>
<evidence type="ECO:0000256" key="8">
    <source>
        <dbReference type="ARBA" id="ARBA00054901"/>
    </source>
</evidence>
<dbReference type="FunFam" id="2.40.50.40:FF:000004">
    <property type="entry name" value="C-X-C motif chemokine"/>
    <property type="match status" value="1"/>
</dbReference>
<evidence type="ECO:0000256" key="1">
    <source>
        <dbReference type="ARBA" id="ARBA00004613"/>
    </source>
</evidence>
<evidence type="ECO:0000259" key="10">
    <source>
        <dbReference type="SMART" id="SM00199"/>
    </source>
</evidence>
<dbReference type="Ensembl" id="ENSAMXT00005008755.1">
    <property type="protein sequence ID" value="ENSAMXP00005007784.1"/>
    <property type="gene ID" value="ENSAMXG00005004606.1"/>
</dbReference>
<evidence type="ECO:0000256" key="4">
    <source>
        <dbReference type="ARBA" id="ARBA00022514"/>
    </source>
</evidence>
<dbReference type="InterPro" id="IPR033899">
    <property type="entry name" value="CXC_Chemokine_domain"/>
</dbReference>
<dbReference type="GO" id="GO:0008009">
    <property type="term" value="F:chemokine activity"/>
    <property type="evidence" value="ECO:0007669"/>
    <property type="project" value="InterPro"/>
</dbReference>
<dbReference type="InterPro" id="IPR039809">
    <property type="entry name" value="Chemokine_b/g/d"/>
</dbReference>
<comment type="similarity">
    <text evidence="2">Belongs to the intercrine alpha (chemokine CxC) family.</text>
</comment>
<evidence type="ECO:0000256" key="5">
    <source>
        <dbReference type="ARBA" id="ARBA00022525"/>
    </source>
</evidence>
<evidence type="ECO:0000256" key="6">
    <source>
        <dbReference type="ARBA" id="ARBA00022729"/>
    </source>
</evidence>
<dbReference type="Pfam" id="PF00048">
    <property type="entry name" value="IL8"/>
    <property type="match status" value="1"/>
</dbReference>
<keyword evidence="4" id="KW-0202">Cytokine</keyword>
<dbReference type="PANTHER" id="PTHR12015">
    <property type="entry name" value="SMALL INDUCIBLE CYTOKINE A"/>
    <property type="match status" value="1"/>
</dbReference>
<dbReference type="PANTHER" id="PTHR12015:SF191">
    <property type="entry name" value="C-X-C MOTIF CHEMOKINE 11"/>
    <property type="match status" value="1"/>
</dbReference>
<comment type="function">
    <text evidence="8">Ligand for cxcr3.2. Chemotactic for macrophages.</text>
</comment>
<dbReference type="InterPro" id="IPR001089">
    <property type="entry name" value="Chemokine_CXC"/>
</dbReference>
<organism evidence="11 12">
    <name type="scientific">Astyanax mexicanus</name>
    <name type="common">Blind cave fish</name>
    <name type="synonym">Astyanax fasciatus mexicanus</name>
    <dbReference type="NCBI Taxonomy" id="7994"/>
    <lineage>
        <taxon>Eukaryota</taxon>
        <taxon>Metazoa</taxon>
        <taxon>Chordata</taxon>
        <taxon>Craniata</taxon>
        <taxon>Vertebrata</taxon>
        <taxon>Euteleostomi</taxon>
        <taxon>Actinopterygii</taxon>
        <taxon>Neopterygii</taxon>
        <taxon>Teleostei</taxon>
        <taxon>Ostariophysi</taxon>
        <taxon>Characiformes</taxon>
        <taxon>Characoidei</taxon>
        <taxon>Acestrorhamphidae</taxon>
        <taxon>Acestrorhamphinae</taxon>
        <taxon>Astyanax</taxon>
    </lineage>
</organism>
<protein>
    <submittedName>
        <fullName evidence="11">C-X-C motif chemokine 11-6-like</fullName>
    </submittedName>
</protein>
<dbReference type="SUPFAM" id="SSF54117">
    <property type="entry name" value="Interleukin 8-like chemokines"/>
    <property type="match status" value="1"/>
</dbReference>
<dbReference type="InterPro" id="IPR036048">
    <property type="entry name" value="Interleukin_8-like_sf"/>
</dbReference>
<dbReference type="GO" id="GO:0042056">
    <property type="term" value="F:chemoattractant activity"/>
    <property type="evidence" value="ECO:0007669"/>
    <property type="project" value="UniProtKB-ARBA"/>
</dbReference>
<dbReference type="PRINTS" id="PR00437">
    <property type="entry name" value="SMALLCYTKCXC"/>
</dbReference>
<feature type="chain" id="PRO_5044669102" evidence="9">
    <location>
        <begin position="19"/>
        <end position="92"/>
    </location>
</feature>
<evidence type="ECO:0000256" key="2">
    <source>
        <dbReference type="ARBA" id="ARBA00010665"/>
    </source>
</evidence>
<dbReference type="CDD" id="cd00273">
    <property type="entry name" value="Chemokine_CXC"/>
    <property type="match status" value="1"/>
</dbReference>
<feature type="signal peptide" evidence="9">
    <location>
        <begin position="1"/>
        <end position="18"/>
    </location>
</feature>
<dbReference type="SMART" id="SM00199">
    <property type="entry name" value="SCY"/>
    <property type="match status" value="1"/>
</dbReference>
<dbReference type="GO" id="GO:0006952">
    <property type="term" value="P:defense response"/>
    <property type="evidence" value="ECO:0007669"/>
    <property type="project" value="InterPro"/>
</dbReference>
<gene>
    <name evidence="11" type="primary">LOC103027450</name>
</gene>
<comment type="subcellular location">
    <subcellularLocation>
        <location evidence="1">Secreted</location>
    </subcellularLocation>
</comment>
<evidence type="ECO:0000313" key="12">
    <source>
        <dbReference type="Proteomes" id="UP000694621"/>
    </source>
</evidence>
<name>A0A8B9J7B4_ASTMX</name>
<evidence type="ECO:0000256" key="9">
    <source>
        <dbReference type="SAM" id="SignalP"/>
    </source>
</evidence>
<accession>A0A8B9J7B4</accession>
<dbReference type="Gene3D" id="2.40.50.40">
    <property type="match status" value="1"/>
</dbReference>
<keyword evidence="7" id="KW-1015">Disulfide bond</keyword>
<dbReference type="AlphaFoldDB" id="A0A8B9J7B4"/>
<dbReference type="GO" id="GO:0006955">
    <property type="term" value="P:immune response"/>
    <property type="evidence" value="ECO:0007669"/>
    <property type="project" value="InterPro"/>
</dbReference>
<keyword evidence="6 9" id="KW-0732">Signal</keyword>
<dbReference type="PRINTS" id="PR00436">
    <property type="entry name" value="INTERLEUKIN8"/>
</dbReference>
<dbReference type="InterPro" id="IPR001811">
    <property type="entry name" value="Chemokine_IL8-like_dom"/>
</dbReference>
<keyword evidence="5" id="KW-0964">Secreted</keyword>
<dbReference type="Proteomes" id="UP000694621">
    <property type="component" value="Unplaced"/>
</dbReference>
<proteinExistence type="inferred from homology"/>
<dbReference type="Ensembl" id="ENSAMXT00005008794.1">
    <property type="protein sequence ID" value="ENSAMXP00005007820.1"/>
    <property type="gene ID" value="ENSAMXG00005004606.1"/>
</dbReference>
<sequence>MKSAVAFVVLACLIIVEGQKTSVKRCLCQGPGLNMVRLQRVEKIEVYPAGPSCDNVEIIVTFKNDGGKKCLNPESKFAQNYIKKAVEERTTQ</sequence>